<dbReference type="AlphaFoldDB" id="A0A7H9B5H2"/>
<keyword evidence="2" id="KW-1185">Reference proteome</keyword>
<evidence type="ECO:0000313" key="1">
    <source>
        <dbReference type="EMBL" id="QLG73830.1"/>
    </source>
</evidence>
<dbReference type="EMBL" id="CP058609">
    <property type="protein sequence ID" value="QLG73830.1"/>
    <property type="molecule type" value="Genomic_DNA"/>
</dbReference>
<dbReference type="RefSeq" id="XP_037145556.1">
    <property type="nucleotide sequence ID" value="XM_037289661.1"/>
</dbReference>
<evidence type="ECO:0000313" key="2">
    <source>
        <dbReference type="Proteomes" id="UP000509704"/>
    </source>
</evidence>
<proteinExistence type="predicted"/>
<dbReference type="GeneID" id="59237589"/>
<dbReference type="OrthoDB" id="4055114at2759"/>
<sequence length="374" mass="43715">MVEKDRCKMDNDHSEVDWIICFAIIKRNNPTIFSRESNSRSSIVIGDIGIPDKLSNLRLNRSLVAHLDIVYRYTQNIEKLRDNLDIMKSLSDDIKYVDITRWFLPNYKNILTILSLKGSIGEPHKVQRLFHCFQLLIASFCCFQADALQLSSKLILETLISRFVSQDLIVCKQKSSRIVQQYLRTDEAVFDLSSTRMQCKIHCETLISIMNLNLRVVGSSVSHKNGTRCGMQFFLIISRICFVIESLTHCLINQLSSTPDKSLTDGLAYREQYCIRERTFDFQYTNNILFVLRERTSKVKERLELLKGIISELLKVLNHLDWFQLDDYVKQYPIHSETMIKRRLYIQITLLIAADLNLISEFRLIRWPTWSKPS</sequence>
<dbReference type="Proteomes" id="UP000509704">
    <property type="component" value="Chromosome 6"/>
</dbReference>
<name>A0A7H9B5H2_ZYGMR</name>
<accession>A0A7H9B5H2</accession>
<organism evidence="1 2">
    <name type="scientific">Zygotorulaspora mrakii</name>
    <name type="common">Zygosaccharomyces mrakii</name>
    <dbReference type="NCBI Taxonomy" id="42260"/>
    <lineage>
        <taxon>Eukaryota</taxon>
        <taxon>Fungi</taxon>
        <taxon>Dikarya</taxon>
        <taxon>Ascomycota</taxon>
        <taxon>Saccharomycotina</taxon>
        <taxon>Saccharomycetes</taxon>
        <taxon>Saccharomycetales</taxon>
        <taxon>Saccharomycetaceae</taxon>
        <taxon>Zygotorulaspora</taxon>
    </lineage>
</organism>
<dbReference type="KEGG" id="zmk:HG535_0F03410"/>
<reference evidence="1 2" key="1">
    <citation type="submission" date="2020-07" db="EMBL/GenBank/DDBJ databases">
        <title>The yeast mating-type switching endonuclease HO is a domesticated member of an unorthodox homing genetic element family.</title>
        <authorList>
            <person name="Coughlan A.Y."/>
            <person name="Lombardi L."/>
            <person name="Braun-Galleani S."/>
            <person name="Martos A.R."/>
            <person name="Galeote V."/>
            <person name="Bigey F."/>
            <person name="Dequin S."/>
            <person name="Byrne K.P."/>
            <person name="Wolfe K.H."/>
        </authorList>
    </citation>
    <scope>NUCLEOTIDE SEQUENCE [LARGE SCALE GENOMIC DNA]</scope>
    <source>
        <strain evidence="1 2">NRRL Y-6702</strain>
    </source>
</reference>
<protein>
    <submittedName>
        <fullName evidence="1">Uncharacterized protein</fullName>
    </submittedName>
</protein>
<gene>
    <name evidence="1" type="ORF">HG535_0F03410</name>
</gene>